<evidence type="ECO:0000256" key="1">
    <source>
        <dbReference type="ARBA" id="ARBA00023015"/>
    </source>
</evidence>
<dbReference type="Gene3D" id="3.40.1410.10">
    <property type="entry name" value="Chorismate lyase-like"/>
    <property type="match status" value="1"/>
</dbReference>
<evidence type="ECO:0000256" key="2">
    <source>
        <dbReference type="ARBA" id="ARBA00023125"/>
    </source>
</evidence>
<dbReference type="InterPro" id="IPR050679">
    <property type="entry name" value="Bact_HTH_transcr_reg"/>
</dbReference>
<comment type="caution">
    <text evidence="5">The sequence shown here is derived from an EMBL/GenBank/DDBJ whole genome shotgun (WGS) entry which is preliminary data.</text>
</comment>
<dbReference type="EMBL" id="JABAGD010000035">
    <property type="protein sequence ID" value="NMF06528.1"/>
    <property type="molecule type" value="Genomic_DNA"/>
</dbReference>
<dbReference type="SMART" id="SM00345">
    <property type="entry name" value="HTH_GNTR"/>
    <property type="match status" value="1"/>
</dbReference>
<dbReference type="InterPro" id="IPR011663">
    <property type="entry name" value="UTRA"/>
</dbReference>
<organism evidence="5 6">
    <name type="scientific">Clostridium beijerinckii</name>
    <name type="common">Clostridium MP</name>
    <dbReference type="NCBI Taxonomy" id="1520"/>
    <lineage>
        <taxon>Bacteria</taxon>
        <taxon>Bacillati</taxon>
        <taxon>Bacillota</taxon>
        <taxon>Clostridia</taxon>
        <taxon>Eubacteriales</taxon>
        <taxon>Clostridiaceae</taxon>
        <taxon>Clostridium</taxon>
    </lineage>
</organism>
<dbReference type="GO" id="GO:0003700">
    <property type="term" value="F:DNA-binding transcription factor activity"/>
    <property type="evidence" value="ECO:0007669"/>
    <property type="project" value="InterPro"/>
</dbReference>
<reference evidence="5 6" key="1">
    <citation type="submission" date="2020-04" db="EMBL/GenBank/DDBJ databases">
        <authorList>
            <person name="Hitch T.C.A."/>
            <person name="Wylensek D."/>
            <person name="Clavel T."/>
        </authorList>
    </citation>
    <scope>NUCLEOTIDE SEQUENCE [LARGE SCALE GENOMIC DNA]</scope>
    <source>
        <strain evidence="5 6">WB01_NA02</strain>
    </source>
</reference>
<dbReference type="SUPFAM" id="SSF64288">
    <property type="entry name" value="Chorismate lyase-like"/>
    <property type="match status" value="1"/>
</dbReference>
<dbReference type="SUPFAM" id="SSF46785">
    <property type="entry name" value="Winged helix' DNA-binding domain"/>
    <property type="match status" value="1"/>
</dbReference>
<dbReference type="Proteomes" id="UP000587880">
    <property type="component" value="Unassembled WGS sequence"/>
</dbReference>
<name>A0A7X9XQL7_CLOBE</name>
<dbReference type="FunFam" id="1.10.10.10:FF:000079">
    <property type="entry name" value="GntR family transcriptional regulator"/>
    <property type="match status" value="1"/>
</dbReference>
<dbReference type="InterPro" id="IPR036388">
    <property type="entry name" value="WH-like_DNA-bd_sf"/>
</dbReference>
<keyword evidence="1" id="KW-0805">Transcription regulation</keyword>
<dbReference type="AlphaFoldDB" id="A0A7X9XQL7"/>
<dbReference type="RefSeq" id="WP_023974427.1">
    <property type="nucleotide sequence ID" value="NZ_JABAGD010000035.1"/>
</dbReference>
<dbReference type="SMART" id="SM00866">
    <property type="entry name" value="UTRA"/>
    <property type="match status" value="1"/>
</dbReference>
<evidence type="ECO:0000259" key="4">
    <source>
        <dbReference type="PROSITE" id="PS50949"/>
    </source>
</evidence>
<evidence type="ECO:0000256" key="3">
    <source>
        <dbReference type="ARBA" id="ARBA00023163"/>
    </source>
</evidence>
<dbReference type="CDD" id="cd07377">
    <property type="entry name" value="WHTH_GntR"/>
    <property type="match status" value="1"/>
</dbReference>
<protein>
    <submittedName>
        <fullName evidence="5">GntR family transcriptional regulator</fullName>
    </submittedName>
</protein>
<dbReference type="InterPro" id="IPR028978">
    <property type="entry name" value="Chorismate_lyase_/UTRA_dom_sf"/>
</dbReference>
<evidence type="ECO:0000313" key="5">
    <source>
        <dbReference type="EMBL" id="NMF06528.1"/>
    </source>
</evidence>
<sequence>MKSLKSTSSMTLYEQLANTIRNDIYEGKFKQDERIPSELELSDMYSISRSTVRKAITLLVQEKLLVKIHGKGTFVASPKVVTNSHSFLSFTDNVKSMGHTLVTKTIKVSFQEPSRDDIEFFSLAEPTDEVLVIERLRFIDGIAIGIETVHFPKEYEFLKDENLDKSLYSILKDKYKIYPSMGSKTIEICYATLEESTLLDVPRGTALMLIEDKVFDSMNNPLHISKQVIRGDKFKYAIQ</sequence>
<dbReference type="Gene3D" id="1.10.10.10">
    <property type="entry name" value="Winged helix-like DNA-binding domain superfamily/Winged helix DNA-binding domain"/>
    <property type="match status" value="1"/>
</dbReference>
<dbReference type="InterPro" id="IPR036390">
    <property type="entry name" value="WH_DNA-bd_sf"/>
</dbReference>
<feature type="domain" description="HTH gntR-type" evidence="4">
    <location>
        <begin position="10"/>
        <end position="78"/>
    </location>
</feature>
<dbReference type="PRINTS" id="PR00035">
    <property type="entry name" value="HTHGNTR"/>
</dbReference>
<dbReference type="GO" id="GO:0003677">
    <property type="term" value="F:DNA binding"/>
    <property type="evidence" value="ECO:0007669"/>
    <property type="project" value="UniProtKB-KW"/>
</dbReference>
<evidence type="ECO:0000313" key="6">
    <source>
        <dbReference type="Proteomes" id="UP000587880"/>
    </source>
</evidence>
<dbReference type="PROSITE" id="PS50949">
    <property type="entry name" value="HTH_GNTR"/>
    <property type="match status" value="1"/>
</dbReference>
<dbReference type="PANTHER" id="PTHR44846">
    <property type="entry name" value="MANNOSYL-D-GLYCERATE TRANSPORT/METABOLISM SYSTEM REPRESSOR MNGR-RELATED"/>
    <property type="match status" value="1"/>
</dbReference>
<dbReference type="Pfam" id="PF00392">
    <property type="entry name" value="GntR"/>
    <property type="match status" value="1"/>
</dbReference>
<keyword evidence="2" id="KW-0238">DNA-binding</keyword>
<gene>
    <name evidence="5" type="ORF">HF849_17575</name>
</gene>
<dbReference type="PANTHER" id="PTHR44846:SF1">
    <property type="entry name" value="MANNOSYL-D-GLYCERATE TRANSPORT_METABOLISM SYSTEM REPRESSOR MNGR-RELATED"/>
    <property type="match status" value="1"/>
</dbReference>
<proteinExistence type="predicted"/>
<dbReference type="Pfam" id="PF07702">
    <property type="entry name" value="UTRA"/>
    <property type="match status" value="1"/>
</dbReference>
<dbReference type="GO" id="GO:0045892">
    <property type="term" value="P:negative regulation of DNA-templated transcription"/>
    <property type="evidence" value="ECO:0007669"/>
    <property type="project" value="TreeGrafter"/>
</dbReference>
<dbReference type="InterPro" id="IPR000524">
    <property type="entry name" value="Tscrpt_reg_HTH_GntR"/>
</dbReference>
<accession>A0A7X9XQL7</accession>
<keyword evidence="3" id="KW-0804">Transcription</keyword>